<dbReference type="SUPFAM" id="SSF46689">
    <property type="entry name" value="Homeodomain-like"/>
    <property type="match status" value="1"/>
</dbReference>
<evidence type="ECO:0000259" key="3">
    <source>
        <dbReference type="PROSITE" id="PS50977"/>
    </source>
</evidence>
<reference evidence="4 5" key="1">
    <citation type="submission" date="2023-05" db="EMBL/GenBank/DDBJ databases">
        <title>Novel species of genus Flectobacillus isolated from stream in China.</title>
        <authorList>
            <person name="Lu H."/>
        </authorList>
    </citation>
    <scope>NUCLEOTIDE SEQUENCE [LARGE SCALE GENOMIC DNA]</scope>
    <source>
        <strain evidence="4 5">KCTC 42575</strain>
    </source>
</reference>
<keyword evidence="1 2" id="KW-0238">DNA-binding</keyword>
<evidence type="ECO:0000256" key="2">
    <source>
        <dbReference type="PROSITE-ProRule" id="PRU00335"/>
    </source>
</evidence>
<dbReference type="PANTHER" id="PTHR30328">
    <property type="entry name" value="TRANSCRIPTIONAL REPRESSOR"/>
    <property type="match status" value="1"/>
</dbReference>
<dbReference type="PRINTS" id="PR00455">
    <property type="entry name" value="HTHTETR"/>
</dbReference>
<dbReference type="InterPro" id="IPR009057">
    <property type="entry name" value="Homeodomain-like_sf"/>
</dbReference>
<dbReference type="Gene3D" id="1.10.357.10">
    <property type="entry name" value="Tetracycline Repressor, domain 2"/>
    <property type="match status" value="1"/>
</dbReference>
<evidence type="ECO:0000256" key="1">
    <source>
        <dbReference type="ARBA" id="ARBA00023125"/>
    </source>
</evidence>
<evidence type="ECO:0000313" key="4">
    <source>
        <dbReference type="EMBL" id="MDI9858521.1"/>
    </source>
</evidence>
<dbReference type="InterPro" id="IPR036271">
    <property type="entry name" value="Tet_transcr_reg_TetR-rel_C_sf"/>
</dbReference>
<protein>
    <submittedName>
        <fullName evidence="4">TetR/AcrR family transcriptional regulator</fullName>
    </submittedName>
</protein>
<evidence type="ECO:0000313" key="5">
    <source>
        <dbReference type="Proteomes" id="UP001236507"/>
    </source>
</evidence>
<name>A0ABT6Y5H1_9BACT</name>
<accession>A0ABT6Y5H1</accession>
<feature type="domain" description="HTH tetR-type" evidence="3">
    <location>
        <begin position="5"/>
        <end position="65"/>
    </location>
</feature>
<dbReference type="PANTHER" id="PTHR30328:SF54">
    <property type="entry name" value="HTH-TYPE TRANSCRIPTIONAL REPRESSOR SCO4008"/>
    <property type="match status" value="1"/>
</dbReference>
<comment type="caution">
    <text evidence="4">The sequence shown here is derived from an EMBL/GenBank/DDBJ whole genome shotgun (WGS) entry which is preliminary data.</text>
</comment>
<dbReference type="Pfam" id="PF00440">
    <property type="entry name" value="TetR_N"/>
    <property type="match status" value="1"/>
</dbReference>
<feature type="DNA-binding region" description="H-T-H motif" evidence="2">
    <location>
        <begin position="28"/>
        <end position="47"/>
    </location>
</feature>
<sequence>MEVEITTEEKILIAARKVFIEKGWDGARMQEIADNAGINKALLHYYFRNKEQLFKRVFAGIVGKLIPNLNTIIQSEQPIFEKIQAFTDAYIDFLLANQELPLFVANELSRNANLIVGAFEENGLKPMIGKMVMEIFQAIENKQIRPINPAHLLMNIVSMCVFPFMGRSIFQKVLMQVPEEMYQELLKQRKKEIYEMVYHSIVL</sequence>
<keyword evidence="5" id="KW-1185">Reference proteome</keyword>
<dbReference type="SUPFAM" id="SSF48498">
    <property type="entry name" value="Tetracyclin repressor-like, C-terminal domain"/>
    <property type="match status" value="1"/>
</dbReference>
<dbReference type="RefSeq" id="WP_283343717.1">
    <property type="nucleotide sequence ID" value="NZ_JASHIF010000003.1"/>
</dbReference>
<dbReference type="PROSITE" id="PS50977">
    <property type="entry name" value="HTH_TETR_2"/>
    <property type="match status" value="1"/>
</dbReference>
<dbReference type="EMBL" id="JASHIF010000003">
    <property type="protein sequence ID" value="MDI9858521.1"/>
    <property type="molecule type" value="Genomic_DNA"/>
</dbReference>
<dbReference type="InterPro" id="IPR050109">
    <property type="entry name" value="HTH-type_TetR-like_transc_reg"/>
</dbReference>
<gene>
    <name evidence="4" type="ORF">QM524_04810</name>
</gene>
<organism evidence="4 5">
    <name type="scientific">Flectobacillus roseus</name>
    <dbReference type="NCBI Taxonomy" id="502259"/>
    <lineage>
        <taxon>Bacteria</taxon>
        <taxon>Pseudomonadati</taxon>
        <taxon>Bacteroidota</taxon>
        <taxon>Cytophagia</taxon>
        <taxon>Cytophagales</taxon>
        <taxon>Flectobacillaceae</taxon>
        <taxon>Flectobacillus</taxon>
    </lineage>
</organism>
<dbReference type="InterPro" id="IPR001647">
    <property type="entry name" value="HTH_TetR"/>
</dbReference>
<dbReference type="Proteomes" id="UP001236507">
    <property type="component" value="Unassembled WGS sequence"/>
</dbReference>
<proteinExistence type="predicted"/>